<dbReference type="EMBL" id="JAUKPO010000012">
    <property type="protein sequence ID" value="MDO1448581.1"/>
    <property type="molecule type" value="Genomic_DNA"/>
</dbReference>
<sequence length="104" mass="11174">MKTGHKLLIGLPVLMLLTIAFCLVVAGEYKNSGSISATGNEVAQAGRVPAFSIITIKGRAFAAQKPEVTEVQEATTYSTDRTTDQKAKLFPMAYKLISRGLISK</sequence>
<keyword evidence="2" id="KW-1185">Reference proteome</keyword>
<name>A0ABT8R921_9BACT</name>
<evidence type="ECO:0000313" key="1">
    <source>
        <dbReference type="EMBL" id="MDO1448581.1"/>
    </source>
</evidence>
<organism evidence="1 2">
    <name type="scientific">Rhodocytophaga aerolata</name>
    <dbReference type="NCBI Taxonomy" id="455078"/>
    <lineage>
        <taxon>Bacteria</taxon>
        <taxon>Pseudomonadati</taxon>
        <taxon>Bacteroidota</taxon>
        <taxon>Cytophagia</taxon>
        <taxon>Cytophagales</taxon>
        <taxon>Rhodocytophagaceae</taxon>
        <taxon>Rhodocytophaga</taxon>
    </lineage>
</organism>
<protein>
    <submittedName>
        <fullName evidence="1">Uncharacterized protein</fullName>
    </submittedName>
</protein>
<dbReference type="RefSeq" id="WP_302039382.1">
    <property type="nucleotide sequence ID" value="NZ_JAUKPO010000012.1"/>
</dbReference>
<accession>A0ABT8R921</accession>
<evidence type="ECO:0000313" key="2">
    <source>
        <dbReference type="Proteomes" id="UP001168528"/>
    </source>
</evidence>
<reference evidence="1" key="1">
    <citation type="submission" date="2023-07" db="EMBL/GenBank/DDBJ databases">
        <title>The genome sequence of Rhodocytophaga aerolata KACC 12507.</title>
        <authorList>
            <person name="Zhang X."/>
        </authorList>
    </citation>
    <scope>NUCLEOTIDE SEQUENCE</scope>
    <source>
        <strain evidence="1">KACC 12507</strain>
    </source>
</reference>
<gene>
    <name evidence="1" type="ORF">Q0590_20055</name>
</gene>
<comment type="caution">
    <text evidence="1">The sequence shown here is derived from an EMBL/GenBank/DDBJ whole genome shotgun (WGS) entry which is preliminary data.</text>
</comment>
<proteinExistence type="predicted"/>
<dbReference type="Proteomes" id="UP001168528">
    <property type="component" value="Unassembled WGS sequence"/>
</dbReference>